<reference evidence="2" key="1">
    <citation type="journal article" date="2015" name="Nature">
        <title>Complex archaea that bridge the gap between prokaryotes and eukaryotes.</title>
        <authorList>
            <person name="Spang A."/>
            <person name="Saw J.H."/>
            <person name="Jorgensen S.L."/>
            <person name="Zaremba-Niedzwiedzka K."/>
            <person name="Martijn J."/>
            <person name="Lind A.E."/>
            <person name="van Eijk R."/>
            <person name="Schleper C."/>
            <person name="Guy L."/>
            <person name="Ettema T.J."/>
        </authorList>
    </citation>
    <scope>NUCLEOTIDE SEQUENCE</scope>
</reference>
<organism evidence="2">
    <name type="scientific">marine sediment metagenome</name>
    <dbReference type="NCBI Taxonomy" id="412755"/>
    <lineage>
        <taxon>unclassified sequences</taxon>
        <taxon>metagenomes</taxon>
        <taxon>ecological metagenomes</taxon>
    </lineage>
</organism>
<evidence type="ECO:0000256" key="1">
    <source>
        <dbReference type="SAM" id="MobiDB-lite"/>
    </source>
</evidence>
<feature type="compositionally biased region" description="Polar residues" evidence="1">
    <location>
        <begin position="9"/>
        <end position="29"/>
    </location>
</feature>
<sequence length="202" mass="21458">MADNPFTPPSISGYNTSPPADDGTVSSANKLGWSKHKDKLTDPIKTLIETTITNNTTAFGKVINTDADQNNAMAGSLAFTPSTLTIASGSVEAKRANHLIAAQTSTTDDLANITTASVSDFTRLFIKPDSGDTITVKDTATGAGEIHLQNNADFVMSGNMSLLLERRGADWYELSRDEPILPAILQYQEQQTSGTTGPAYTA</sequence>
<feature type="non-terminal residue" evidence="2">
    <location>
        <position position="202"/>
    </location>
</feature>
<protein>
    <submittedName>
        <fullName evidence="2">Uncharacterized protein</fullName>
    </submittedName>
</protein>
<dbReference type="EMBL" id="LAZR01008922">
    <property type="protein sequence ID" value="KKM75741.1"/>
    <property type="molecule type" value="Genomic_DNA"/>
</dbReference>
<name>A0A0F9KLU8_9ZZZZ</name>
<evidence type="ECO:0000313" key="2">
    <source>
        <dbReference type="EMBL" id="KKM75741.1"/>
    </source>
</evidence>
<dbReference type="AlphaFoldDB" id="A0A0F9KLU8"/>
<feature type="region of interest" description="Disordered" evidence="1">
    <location>
        <begin position="1"/>
        <end position="29"/>
    </location>
</feature>
<accession>A0A0F9KLU8</accession>
<proteinExistence type="predicted"/>
<gene>
    <name evidence="2" type="ORF">LCGC14_1387150</name>
</gene>
<comment type="caution">
    <text evidence="2">The sequence shown here is derived from an EMBL/GenBank/DDBJ whole genome shotgun (WGS) entry which is preliminary data.</text>
</comment>